<dbReference type="PROSITE" id="PS51186">
    <property type="entry name" value="GNAT"/>
    <property type="match status" value="1"/>
</dbReference>
<dbReference type="PANTHER" id="PTHR13947:SF37">
    <property type="entry name" value="LD18367P"/>
    <property type="match status" value="1"/>
</dbReference>
<reference evidence="3 4" key="1">
    <citation type="submission" date="2022-06" db="EMBL/GenBank/DDBJ databases">
        <authorList>
            <person name="Xuan X."/>
        </authorList>
    </citation>
    <scope>NUCLEOTIDE SEQUENCE [LARGE SCALE GENOMIC DNA]</scope>
    <source>
        <strain evidence="3 4">2V75</strain>
    </source>
</reference>
<protein>
    <submittedName>
        <fullName evidence="3">GNAT family N-acetyltransferase</fullName>
    </submittedName>
</protein>
<sequence>MAEFVLQIQNGEFGLGFTREGQPDLMDTSRFYQGGGFWTAVCENKIVGCVGLQKLNPEYGILRKLFVARAFRGKDPKIALTLFNELRARASRLGLEKILLDSPSIAKASHRFYAKQGFVEIPRENIPKGYSYPDRDSMIFELDLKRKP</sequence>
<dbReference type="InterPro" id="IPR050769">
    <property type="entry name" value="NAT_camello-type"/>
</dbReference>
<dbReference type="RefSeq" id="WP_252741043.1">
    <property type="nucleotide sequence ID" value="NZ_JAMXIB010000005.1"/>
</dbReference>
<dbReference type="Gene3D" id="3.40.630.30">
    <property type="match status" value="1"/>
</dbReference>
<dbReference type="InterPro" id="IPR000182">
    <property type="entry name" value="GNAT_dom"/>
</dbReference>
<keyword evidence="1" id="KW-0808">Transferase</keyword>
<evidence type="ECO:0000256" key="1">
    <source>
        <dbReference type="ARBA" id="ARBA00022679"/>
    </source>
</evidence>
<proteinExistence type="predicted"/>
<dbReference type="CDD" id="cd04301">
    <property type="entry name" value="NAT_SF"/>
    <property type="match status" value="1"/>
</dbReference>
<dbReference type="Pfam" id="PF00583">
    <property type="entry name" value="Acetyltransf_1"/>
    <property type="match status" value="1"/>
</dbReference>
<accession>A0ABT1AZR4</accession>
<feature type="domain" description="N-acetyltransferase" evidence="2">
    <location>
        <begin position="1"/>
        <end position="143"/>
    </location>
</feature>
<dbReference type="Proteomes" id="UP001206312">
    <property type="component" value="Unassembled WGS sequence"/>
</dbReference>
<dbReference type="PANTHER" id="PTHR13947">
    <property type="entry name" value="GNAT FAMILY N-ACETYLTRANSFERASE"/>
    <property type="match status" value="1"/>
</dbReference>
<evidence type="ECO:0000313" key="3">
    <source>
        <dbReference type="EMBL" id="MCO5724663.1"/>
    </source>
</evidence>
<dbReference type="EMBL" id="JAMXIB010000005">
    <property type="protein sequence ID" value="MCO5724663.1"/>
    <property type="molecule type" value="Genomic_DNA"/>
</dbReference>
<gene>
    <name evidence="3" type="ORF">NG653_07325</name>
</gene>
<organism evidence="3 4">
    <name type="scientific">Robiginitalea marina</name>
    <dbReference type="NCBI Taxonomy" id="2954105"/>
    <lineage>
        <taxon>Bacteria</taxon>
        <taxon>Pseudomonadati</taxon>
        <taxon>Bacteroidota</taxon>
        <taxon>Flavobacteriia</taxon>
        <taxon>Flavobacteriales</taxon>
        <taxon>Flavobacteriaceae</taxon>
        <taxon>Robiginitalea</taxon>
    </lineage>
</organism>
<evidence type="ECO:0000259" key="2">
    <source>
        <dbReference type="PROSITE" id="PS51186"/>
    </source>
</evidence>
<comment type="caution">
    <text evidence="3">The sequence shown here is derived from an EMBL/GenBank/DDBJ whole genome shotgun (WGS) entry which is preliminary data.</text>
</comment>
<dbReference type="InterPro" id="IPR016181">
    <property type="entry name" value="Acyl_CoA_acyltransferase"/>
</dbReference>
<dbReference type="SUPFAM" id="SSF55729">
    <property type="entry name" value="Acyl-CoA N-acyltransferases (Nat)"/>
    <property type="match status" value="1"/>
</dbReference>
<name>A0ABT1AZR4_9FLAO</name>
<evidence type="ECO:0000313" key="4">
    <source>
        <dbReference type="Proteomes" id="UP001206312"/>
    </source>
</evidence>
<keyword evidence="4" id="KW-1185">Reference proteome</keyword>